<dbReference type="InterPro" id="IPR017850">
    <property type="entry name" value="Alkaline_phosphatase_core_sf"/>
</dbReference>
<evidence type="ECO:0000256" key="1">
    <source>
        <dbReference type="ARBA" id="ARBA00001913"/>
    </source>
</evidence>
<protein>
    <recommendedName>
        <fullName evidence="8">Sulfatase N-terminal domain-containing protein</fullName>
    </recommendedName>
</protein>
<evidence type="ECO:0000256" key="5">
    <source>
        <dbReference type="ARBA" id="ARBA00022837"/>
    </source>
</evidence>
<dbReference type="InterPro" id="IPR024607">
    <property type="entry name" value="Sulfatase_CS"/>
</dbReference>
<proteinExistence type="inferred from homology"/>
<dbReference type="InParanoid" id="A0A1Y1LKW9"/>
<sequence>MRVKLALIICLINYGDASLKINPNIVLILADDMGWNDVSYHGSNQIPTPNIDALAYNGLILERFYVAPLCTPSRAALLTGQYPIRYGFQGLPIRSGEDRHLPLELETLPLKLKQLGYGTALIGKWHLGFSHRNATPTYRGFDYHVGYWTGLINYFDHVNSEEYAGFDMHEDLYTAWHLQHEYATHLFTRKAQEVIRKHDYERPLFLMMSHLAAHAGNQKLLEVPDIDDNNRRFHYIEDGARRLYAGIVTELDTSVGVVIQALRDKGVLNNTIIVFLSDNGAQNIGEYDNSGSNWPLRGMKATVFEGAVRSPAFFYYSKLQKKSSVNSQLMHITDLMPTLYAAAGGNVETLGTIDGINQWDTITRGARSTRSSALLDIDEVAEYSSLIGYNGHYKLINGSVLGDFATDGYFGGDAGRSANPPYDVDSILSSLTNRAIDGGLTREKVVELRGKLTTKCAGVDSRAVPCDPDRFCLFDVMNDPCETANLAKKYPHMVHKLSEELSKYWRILQPQSQHLRDKNADPSRFNNSWSMWMEK</sequence>
<dbReference type="EMBL" id="VVIM01000011">
    <property type="protein sequence ID" value="KAB0791134.1"/>
    <property type="molecule type" value="Genomic_DNA"/>
</dbReference>
<feature type="signal peptide" evidence="7">
    <location>
        <begin position="1"/>
        <end position="17"/>
    </location>
</feature>
<evidence type="ECO:0000256" key="7">
    <source>
        <dbReference type="SAM" id="SignalP"/>
    </source>
</evidence>
<evidence type="ECO:0000259" key="8">
    <source>
        <dbReference type="Pfam" id="PF00884"/>
    </source>
</evidence>
<keyword evidence="4" id="KW-0378">Hydrolase</keyword>
<dbReference type="Proteomes" id="UP000327044">
    <property type="component" value="Unassembled WGS sequence"/>
</dbReference>
<evidence type="ECO:0000256" key="4">
    <source>
        <dbReference type="ARBA" id="ARBA00022801"/>
    </source>
</evidence>
<evidence type="ECO:0000256" key="6">
    <source>
        <dbReference type="ARBA" id="ARBA00023180"/>
    </source>
</evidence>
<dbReference type="CDD" id="cd16029">
    <property type="entry name" value="4-S"/>
    <property type="match status" value="1"/>
</dbReference>
<dbReference type="EMBL" id="GEZM01058822">
    <property type="protein sequence ID" value="JAV71657.1"/>
    <property type="molecule type" value="Transcribed_RNA"/>
</dbReference>
<evidence type="ECO:0000313" key="11">
    <source>
        <dbReference type="Proteomes" id="UP000327044"/>
    </source>
</evidence>
<dbReference type="PROSITE" id="PS00149">
    <property type="entry name" value="SULFATASE_2"/>
    <property type="match status" value="1"/>
</dbReference>
<comment type="similarity">
    <text evidence="2">Belongs to the sulfatase family.</text>
</comment>
<dbReference type="InterPro" id="IPR000917">
    <property type="entry name" value="Sulfatase_N"/>
</dbReference>
<feature type="chain" id="PRO_5033289651" description="Sulfatase N-terminal domain-containing protein" evidence="7">
    <location>
        <begin position="18"/>
        <end position="535"/>
    </location>
</feature>
<evidence type="ECO:0000256" key="2">
    <source>
        <dbReference type="ARBA" id="ARBA00008779"/>
    </source>
</evidence>
<reference evidence="10" key="3">
    <citation type="submission" date="2019-08" db="EMBL/GenBank/DDBJ databases">
        <authorList>
            <consortium name="Photinus pyralis genome working group"/>
            <person name="Fallon T.R."/>
            <person name="Sander Lower S.E."/>
            <person name="Weng J.-K."/>
        </authorList>
    </citation>
    <scope>NUCLEOTIDE SEQUENCE</scope>
    <source>
        <strain evidence="10">1611_PpyrPB1</strain>
        <tissue evidence="10">Whole body</tissue>
    </source>
</reference>
<feature type="domain" description="Sulfatase N-terminal" evidence="8">
    <location>
        <begin position="23"/>
        <end position="344"/>
    </location>
</feature>
<dbReference type="PROSITE" id="PS00523">
    <property type="entry name" value="SULFATASE_1"/>
    <property type="match status" value="1"/>
</dbReference>
<evidence type="ECO:0000256" key="3">
    <source>
        <dbReference type="ARBA" id="ARBA00022723"/>
    </source>
</evidence>
<keyword evidence="7" id="KW-0732">Signal</keyword>
<reference evidence="9" key="1">
    <citation type="journal article" date="2016" name="Sci. Rep.">
        <title>Molecular characterization of firefly nuptial gifts: a multi-omics approach sheds light on postcopulatory sexual selection.</title>
        <authorList>
            <person name="Al-Wathiqui N."/>
            <person name="Fallon T.R."/>
            <person name="South A."/>
            <person name="Weng J.K."/>
            <person name="Lewis S.M."/>
        </authorList>
    </citation>
    <scope>NUCLEOTIDE SEQUENCE</scope>
</reference>
<dbReference type="Gene3D" id="3.40.720.10">
    <property type="entry name" value="Alkaline Phosphatase, subunit A"/>
    <property type="match status" value="1"/>
</dbReference>
<dbReference type="AlphaFoldDB" id="A0A1Y1LKW9"/>
<dbReference type="Pfam" id="PF00884">
    <property type="entry name" value="Sulfatase"/>
    <property type="match status" value="1"/>
</dbReference>
<keyword evidence="5" id="KW-0106">Calcium</keyword>
<dbReference type="PANTHER" id="PTHR10342">
    <property type="entry name" value="ARYLSULFATASE"/>
    <property type="match status" value="1"/>
</dbReference>
<evidence type="ECO:0000313" key="9">
    <source>
        <dbReference type="EMBL" id="JAV71657.1"/>
    </source>
</evidence>
<organism evidence="9">
    <name type="scientific">Photinus pyralis</name>
    <name type="common">Common eastern firefly</name>
    <name type="synonym">Lampyris pyralis</name>
    <dbReference type="NCBI Taxonomy" id="7054"/>
    <lineage>
        <taxon>Eukaryota</taxon>
        <taxon>Metazoa</taxon>
        <taxon>Ecdysozoa</taxon>
        <taxon>Arthropoda</taxon>
        <taxon>Hexapoda</taxon>
        <taxon>Insecta</taxon>
        <taxon>Pterygota</taxon>
        <taxon>Neoptera</taxon>
        <taxon>Endopterygota</taxon>
        <taxon>Coleoptera</taxon>
        <taxon>Polyphaga</taxon>
        <taxon>Elateriformia</taxon>
        <taxon>Elateroidea</taxon>
        <taxon>Lampyridae</taxon>
        <taxon>Lampyrinae</taxon>
        <taxon>Photinus</taxon>
    </lineage>
</organism>
<reference evidence="10 11" key="2">
    <citation type="journal article" date="2018" name="Elife">
        <title>Firefly genomes illuminate parallel origins of bioluminescence in beetles.</title>
        <authorList>
            <person name="Fallon T.R."/>
            <person name="Lower S.E."/>
            <person name="Chang C.H."/>
            <person name="Bessho-Uehara M."/>
            <person name="Martin G.J."/>
            <person name="Bewick A.J."/>
            <person name="Behringer M."/>
            <person name="Debat H.J."/>
            <person name="Wong I."/>
            <person name="Day J.C."/>
            <person name="Suvorov A."/>
            <person name="Silva C.J."/>
            <person name="Stanger-Hall K.F."/>
            <person name="Hall D.W."/>
            <person name="Schmitz R.J."/>
            <person name="Nelson D.R."/>
            <person name="Lewis S.M."/>
            <person name="Shigenobu S."/>
            <person name="Bybee S.M."/>
            <person name="Larracuente A.M."/>
            <person name="Oba Y."/>
            <person name="Weng J.K."/>
        </authorList>
    </citation>
    <scope>NUCLEOTIDE SEQUENCE [LARGE SCALE GENOMIC DNA]</scope>
    <source>
        <strain evidence="10">1611_PpyrPB1</strain>
        <tissue evidence="10">Whole body</tissue>
    </source>
</reference>
<keyword evidence="3" id="KW-0479">Metal-binding</keyword>
<name>A0A1Y1LKW9_PHOPY</name>
<dbReference type="OrthoDB" id="103349at2759"/>
<dbReference type="GO" id="GO:0008484">
    <property type="term" value="F:sulfuric ester hydrolase activity"/>
    <property type="evidence" value="ECO:0007669"/>
    <property type="project" value="InterPro"/>
</dbReference>
<dbReference type="SUPFAM" id="SSF53649">
    <property type="entry name" value="Alkaline phosphatase-like"/>
    <property type="match status" value="1"/>
</dbReference>
<dbReference type="InterPro" id="IPR047115">
    <property type="entry name" value="ARSB"/>
</dbReference>
<evidence type="ECO:0000313" key="10">
    <source>
        <dbReference type="EMBL" id="KAB0791134.1"/>
    </source>
</evidence>
<keyword evidence="11" id="KW-1185">Reference proteome</keyword>
<comment type="cofactor">
    <cofactor evidence="1">
        <name>Ca(2+)</name>
        <dbReference type="ChEBI" id="CHEBI:29108"/>
    </cofactor>
</comment>
<keyword evidence="6" id="KW-0325">Glycoprotein</keyword>
<dbReference type="Gene3D" id="3.30.1120.10">
    <property type="match status" value="1"/>
</dbReference>
<accession>A0A1Y1LKW9</accession>
<dbReference type="GO" id="GO:0046872">
    <property type="term" value="F:metal ion binding"/>
    <property type="evidence" value="ECO:0007669"/>
    <property type="project" value="UniProtKB-KW"/>
</dbReference>
<dbReference type="PANTHER" id="PTHR10342:SF273">
    <property type="entry name" value="RE14504P"/>
    <property type="match status" value="1"/>
</dbReference>
<gene>
    <name evidence="10" type="ORF">PPYR_02934</name>
</gene>